<keyword evidence="2" id="KW-1185">Reference proteome</keyword>
<proteinExistence type="predicted"/>
<dbReference type="Proteomes" id="UP000290289">
    <property type="component" value="Chromosome 7"/>
</dbReference>
<accession>A0A498JDF7</accession>
<protein>
    <submittedName>
        <fullName evidence="1">Uncharacterized protein</fullName>
    </submittedName>
</protein>
<dbReference type="EMBL" id="RDQH01000333">
    <property type="protein sequence ID" value="RXH93550.1"/>
    <property type="molecule type" value="Genomic_DNA"/>
</dbReference>
<evidence type="ECO:0000313" key="2">
    <source>
        <dbReference type="Proteomes" id="UP000290289"/>
    </source>
</evidence>
<name>A0A498JDF7_MALDO</name>
<organism evidence="1 2">
    <name type="scientific">Malus domestica</name>
    <name type="common">Apple</name>
    <name type="synonym">Pyrus malus</name>
    <dbReference type="NCBI Taxonomy" id="3750"/>
    <lineage>
        <taxon>Eukaryota</taxon>
        <taxon>Viridiplantae</taxon>
        <taxon>Streptophyta</taxon>
        <taxon>Embryophyta</taxon>
        <taxon>Tracheophyta</taxon>
        <taxon>Spermatophyta</taxon>
        <taxon>Magnoliopsida</taxon>
        <taxon>eudicotyledons</taxon>
        <taxon>Gunneridae</taxon>
        <taxon>Pentapetalae</taxon>
        <taxon>rosids</taxon>
        <taxon>fabids</taxon>
        <taxon>Rosales</taxon>
        <taxon>Rosaceae</taxon>
        <taxon>Amygdaloideae</taxon>
        <taxon>Maleae</taxon>
        <taxon>Malus</taxon>
    </lineage>
</organism>
<dbReference type="AlphaFoldDB" id="A0A498JDF7"/>
<sequence>MNETLAAKDAALAVLAANPVAPEPDQESLVDPDPFAVTFRDLDSAPEVTYEAALGVMTKVEYVEVLAANVDVDADAKSHSVSVPFMALLALFVACSVDHATFIDATATTTATSRSLQTHSGFPFPVGHGFRDLDPDLDPKSALNPAPAVLAVGLDVVTEVEHMMVLAADSDATMVMTMTPCGFLVGHAKIKTLICLKANWFDGINSTKDS</sequence>
<gene>
    <name evidence="1" type="ORF">DVH24_014126</name>
</gene>
<evidence type="ECO:0000313" key="1">
    <source>
        <dbReference type="EMBL" id="RXH93550.1"/>
    </source>
</evidence>
<comment type="caution">
    <text evidence="1">The sequence shown here is derived from an EMBL/GenBank/DDBJ whole genome shotgun (WGS) entry which is preliminary data.</text>
</comment>
<reference evidence="1 2" key="1">
    <citation type="submission" date="2018-10" db="EMBL/GenBank/DDBJ databases">
        <title>A high-quality apple genome assembly.</title>
        <authorList>
            <person name="Hu J."/>
        </authorList>
    </citation>
    <scope>NUCLEOTIDE SEQUENCE [LARGE SCALE GENOMIC DNA]</scope>
    <source>
        <strain evidence="2">cv. HFTH1</strain>
        <tissue evidence="1">Young leaf</tissue>
    </source>
</reference>